<dbReference type="RefSeq" id="WP_156204834.1">
    <property type="nucleotide sequence ID" value="NZ_WHPN01000014.1"/>
</dbReference>
<keyword evidence="5" id="KW-1185">Reference proteome</keyword>
<name>A0ABQ7FR94_9ACTN</name>
<evidence type="ECO:0000256" key="1">
    <source>
        <dbReference type="ARBA" id="ARBA00022801"/>
    </source>
</evidence>
<evidence type="ECO:0000313" key="5">
    <source>
        <dbReference type="Proteomes" id="UP000621266"/>
    </source>
</evidence>
<feature type="region of interest" description="Disordered" evidence="2">
    <location>
        <begin position="26"/>
        <end position="46"/>
    </location>
</feature>
<evidence type="ECO:0000256" key="2">
    <source>
        <dbReference type="SAM" id="MobiDB-lite"/>
    </source>
</evidence>
<organism evidence="4 5">
    <name type="scientific">Streptomyces lycii</name>
    <dbReference type="NCBI Taxonomy" id="2654337"/>
    <lineage>
        <taxon>Bacteria</taxon>
        <taxon>Bacillati</taxon>
        <taxon>Actinomycetota</taxon>
        <taxon>Actinomycetes</taxon>
        <taxon>Kitasatosporales</taxon>
        <taxon>Streptomycetaceae</taxon>
        <taxon>Streptomyces</taxon>
    </lineage>
</organism>
<reference evidence="4 5" key="1">
    <citation type="submission" date="2019-10" db="EMBL/GenBank/DDBJ databases">
        <title>Streptomyces tenebrisbrunneis sp.nov., an endogenous actinomycete isolated from of Lycium ruthenicum.</title>
        <authorList>
            <person name="Ma L."/>
        </authorList>
    </citation>
    <scope>NUCLEOTIDE SEQUENCE [LARGE SCALE GENOMIC DNA]</scope>
    <source>
        <strain evidence="4 5">TRM 66187</strain>
    </source>
</reference>
<dbReference type="Gene3D" id="3.40.50.1820">
    <property type="entry name" value="alpha/beta hydrolase"/>
    <property type="match status" value="1"/>
</dbReference>
<evidence type="ECO:0000259" key="3">
    <source>
        <dbReference type="Pfam" id="PF07859"/>
    </source>
</evidence>
<proteinExistence type="predicted"/>
<accession>A0ABQ7FR94</accession>
<dbReference type="InterPro" id="IPR050300">
    <property type="entry name" value="GDXG_lipolytic_enzyme"/>
</dbReference>
<sequence>MPGLTSGVLLLGMFAAGKKLGYRDTGEVRRKVERQQTRPKPYGPPKKLDRTCDIALDFRNGWPCYRVSPSGTRPGTEVLYLHGGAYIEEIGANHWHLIRQLATDGPAHVTVPLYPLAPRGTARGFVPAATELAASLTERAAGPTVFMGDSAGGGMALALAQRLRDSGRTPPDELVLISPWLDVSMENPGIAELQPGDPMLAVEPLRFAGALWADGLGPGDPMVSPVNGGTAGLPRTTVLIGTRDILLADARRFRDLASATGVTVDFHEERHGIHAYPLWPTVEARRARRQLTGFVRRAASAGVRPVAVRH</sequence>
<feature type="domain" description="Alpha/beta hydrolase fold-3" evidence="3">
    <location>
        <begin position="78"/>
        <end position="276"/>
    </location>
</feature>
<dbReference type="PANTHER" id="PTHR48081:SF8">
    <property type="entry name" value="ALPHA_BETA HYDROLASE FOLD-3 DOMAIN-CONTAINING PROTEIN-RELATED"/>
    <property type="match status" value="1"/>
</dbReference>
<dbReference type="EMBL" id="WHPN01000014">
    <property type="protein sequence ID" value="KAF4411059.1"/>
    <property type="molecule type" value="Genomic_DNA"/>
</dbReference>
<feature type="compositionally biased region" description="Basic and acidic residues" evidence="2">
    <location>
        <begin position="26"/>
        <end position="36"/>
    </location>
</feature>
<dbReference type="InterPro" id="IPR029058">
    <property type="entry name" value="AB_hydrolase_fold"/>
</dbReference>
<dbReference type="Proteomes" id="UP000621266">
    <property type="component" value="Unassembled WGS sequence"/>
</dbReference>
<dbReference type="InterPro" id="IPR013094">
    <property type="entry name" value="AB_hydrolase_3"/>
</dbReference>
<evidence type="ECO:0000313" key="4">
    <source>
        <dbReference type="EMBL" id="KAF4411059.1"/>
    </source>
</evidence>
<comment type="caution">
    <text evidence="4">The sequence shown here is derived from an EMBL/GenBank/DDBJ whole genome shotgun (WGS) entry which is preliminary data.</text>
</comment>
<keyword evidence="1 4" id="KW-0378">Hydrolase</keyword>
<gene>
    <name evidence="4" type="ORF">GCU69_00650</name>
</gene>
<dbReference type="SUPFAM" id="SSF53474">
    <property type="entry name" value="alpha/beta-Hydrolases"/>
    <property type="match status" value="1"/>
</dbReference>
<dbReference type="Pfam" id="PF07859">
    <property type="entry name" value="Abhydrolase_3"/>
    <property type="match status" value="1"/>
</dbReference>
<dbReference type="PANTHER" id="PTHR48081">
    <property type="entry name" value="AB HYDROLASE SUPERFAMILY PROTEIN C4A8.06C"/>
    <property type="match status" value="1"/>
</dbReference>
<dbReference type="GO" id="GO:0016787">
    <property type="term" value="F:hydrolase activity"/>
    <property type="evidence" value="ECO:0007669"/>
    <property type="project" value="UniProtKB-KW"/>
</dbReference>
<protein>
    <submittedName>
        <fullName evidence="4">Alpha/beta hydrolase</fullName>
    </submittedName>
</protein>